<keyword evidence="4" id="KW-0472">Membrane</keyword>
<name>A0ABT4KWB7_9SPHI</name>
<dbReference type="SUPFAM" id="SSF48452">
    <property type="entry name" value="TPR-like"/>
    <property type="match status" value="1"/>
</dbReference>
<dbReference type="Pfam" id="PF07980">
    <property type="entry name" value="SusD_RagB"/>
    <property type="match status" value="1"/>
</dbReference>
<evidence type="ECO:0000256" key="2">
    <source>
        <dbReference type="ARBA" id="ARBA00006275"/>
    </source>
</evidence>
<evidence type="ECO:0000259" key="6">
    <source>
        <dbReference type="Pfam" id="PF07980"/>
    </source>
</evidence>
<dbReference type="EMBL" id="JAPWGL010000001">
    <property type="protein sequence ID" value="MCZ4222527.1"/>
    <property type="molecule type" value="Genomic_DNA"/>
</dbReference>
<evidence type="ECO:0000256" key="1">
    <source>
        <dbReference type="ARBA" id="ARBA00004442"/>
    </source>
</evidence>
<dbReference type="PROSITE" id="PS51257">
    <property type="entry name" value="PROKAR_LIPOPROTEIN"/>
    <property type="match status" value="1"/>
</dbReference>
<dbReference type="Gene3D" id="1.25.40.390">
    <property type="match status" value="1"/>
</dbReference>
<dbReference type="InterPro" id="IPR033985">
    <property type="entry name" value="SusD-like_N"/>
</dbReference>
<evidence type="ECO:0000313" key="8">
    <source>
        <dbReference type="EMBL" id="MCZ4222527.1"/>
    </source>
</evidence>
<evidence type="ECO:0000256" key="5">
    <source>
        <dbReference type="ARBA" id="ARBA00023237"/>
    </source>
</evidence>
<dbReference type="InterPro" id="IPR012944">
    <property type="entry name" value="SusD_RagB_dom"/>
</dbReference>
<feature type="domain" description="RagB/SusD" evidence="6">
    <location>
        <begin position="329"/>
        <end position="456"/>
    </location>
</feature>
<dbReference type="RefSeq" id="WP_269414327.1">
    <property type="nucleotide sequence ID" value="NZ_JAPWGL010000001.1"/>
</dbReference>
<comment type="similarity">
    <text evidence="2">Belongs to the SusD family.</text>
</comment>
<gene>
    <name evidence="8" type="ORF">O0931_04385</name>
</gene>
<protein>
    <submittedName>
        <fullName evidence="8">RagB/SusD family nutrient uptake outer membrane protein</fullName>
    </submittedName>
</protein>
<keyword evidence="5" id="KW-0998">Cell outer membrane</keyword>
<dbReference type="Proteomes" id="UP001144341">
    <property type="component" value="Unassembled WGS sequence"/>
</dbReference>
<accession>A0ABT4KWB7</accession>
<evidence type="ECO:0000256" key="3">
    <source>
        <dbReference type="ARBA" id="ARBA00022729"/>
    </source>
</evidence>
<keyword evidence="3" id="KW-0732">Signal</keyword>
<feature type="domain" description="SusD-like N-terminal" evidence="7">
    <location>
        <begin position="24"/>
        <end position="222"/>
    </location>
</feature>
<sequence>MKQKLIIISILVAGINAIMGCKEFVDVDPPKTEILTSEAFLQDKSATSAVLGIYANMVNDNNFIYSGITIYSGVAADEFASAQDAEGLQFEKNQILPTSSIINSMWTGAYKNLAQINTCIAGLQASSTLTPAVKAQLLGEAKFCRAYTNFYLVNLFGNIPLVTGLDYKQNAVITQSSSADVYKAIIADLLDAQSQLSNTYPTSGKVRPNKFAATALLARAYLYVNDYANAEIQASAVIAPGTYGPLPALNSTFLKGSAETIWQLLPLSNYSATQEGYIFLRQATTGGGYYFTSDLLNSFETGDNRKTAWIGTATVSGVTYNYPLKYKDVGQYLPATVNENYIMLRLSEQYLIRAEARAQQGNLTNALSDINVIRSRAGLANFNTSDKATLLSAIANENRHEFFAEWGHRWLDLKRTGTVNAVLSAKKPTWKPTAALFPIPQSEITVNKSLVQNPGY</sequence>
<comment type="subcellular location">
    <subcellularLocation>
        <location evidence="1">Cell outer membrane</location>
    </subcellularLocation>
</comment>
<organism evidence="8 9">
    <name type="scientific">Pedobacter rhodius</name>
    <dbReference type="NCBI Taxonomy" id="3004098"/>
    <lineage>
        <taxon>Bacteria</taxon>
        <taxon>Pseudomonadati</taxon>
        <taxon>Bacteroidota</taxon>
        <taxon>Sphingobacteriia</taxon>
        <taxon>Sphingobacteriales</taxon>
        <taxon>Sphingobacteriaceae</taxon>
        <taxon>Pedobacter</taxon>
    </lineage>
</organism>
<dbReference type="Pfam" id="PF14322">
    <property type="entry name" value="SusD-like_3"/>
    <property type="match status" value="1"/>
</dbReference>
<reference evidence="8" key="1">
    <citation type="submission" date="2022-12" db="EMBL/GenBank/DDBJ databases">
        <title>Genome sequence of SJ11.</title>
        <authorList>
            <person name="Woo H."/>
        </authorList>
    </citation>
    <scope>NUCLEOTIDE SEQUENCE</scope>
    <source>
        <strain evidence="8">SJ11</strain>
    </source>
</reference>
<dbReference type="InterPro" id="IPR011990">
    <property type="entry name" value="TPR-like_helical_dom_sf"/>
</dbReference>
<evidence type="ECO:0000313" key="9">
    <source>
        <dbReference type="Proteomes" id="UP001144341"/>
    </source>
</evidence>
<evidence type="ECO:0000259" key="7">
    <source>
        <dbReference type="Pfam" id="PF14322"/>
    </source>
</evidence>
<comment type="caution">
    <text evidence="8">The sequence shown here is derived from an EMBL/GenBank/DDBJ whole genome shotgun (WGS) entry which is preliminary data.</text>
</comment>
<dbReference type="CDD" id="cd08977">
    <property type="entry name" value="SusD"/>
    <property type="match status" value="1"/>
</dbReference>
<evidence type="ECO:0000256" key="4">
    <source>
        <dbReference type="ARBA" id="ARBA00023136"/>
    </source>
</evidence>
<keyword evidence="9" id="KW-1185">Reference proteome</keyword>
<proteinExistence type="inferred from homology"/>